<dbReference type="InterPro" id="IPR035892">
    <property type="entry name" value="C2_domain_sf"/>
</dbReference>
<dbReference type="GO" id="GO:0061669">
    <property type="term" value="P:spontaneous neurotransmitter secretion"/>
    <property type="evidence" value="ECO:0007669"/>
    <property type="project" value="TreeGrafter"/>
</dbReference>
<dbReference type="GO" id="GO:0046872">
    <property type="term" value="F:metal ion binding"/>
    <property type="evidence" value="ECO:0007669"/>
    <property type="project" value="UniProtKB-KW"/>
</dbReference>
<keyword evidence="7" id="KW-1185">Reference proteome</keyword>
<feature type="compositionally biased region" description="Low complexity" evidence="4">
    <location>
        <begin position="59"/>
        <end position="71"/>
    </location>
</feature>
<feature type="domain" description="C2" evidence="5">
    <location>
        <begin position="269"/>
        <end position="402"/>
    </location>
</feature>
<name>A0AA88M1A3_CHASR</name>
<feature type="region of interest" description="Disordered" evidence="4">
    <location>
        <begin position="40"/>
        <end position="113"/>
    </location>
</feature>
<proteinExistence type="predicted"/>
<dbReference type="InterPro" id="IPR047022">
    <property type="entry name" value="Rabphilin_Doc2_C2A"/>
</dbReference>
<dbReference type="InterPro" id="IPR000008">
    <property type="entry name" value="C2_dom"/>
</dbReference>
<evidence type="ECO:0000256" key="3">
    <source>
        <dbReference type="ARBA" id="ARBA00022837"/>
    </source>
</evidence>
<evidence type="ECO:0000313" key="6">
    <source>
        <dbReference type="EMBL" id="KAK2828414.1"/>
    </source>
</evidence>
<dbReference type="GO" id="GO:0016020">
    <property type="term" value="C:membrane"/>
    <property type="evidence" value="ECO:0007669"/>
    <property type="project" value="InterPro"/>
</dbReference>
<evidence type="ECO:0000256" key="1">
    <source>
        <dbReference type="ARBA" id="ARBA00022723"/>
    </source>
</evidence>
<evidence type="ECO:0000313" key="7">
    <source>
        <dbReference type="Proteomes" id="UP001187415"/>
    </source>
</evidence>
<keyword evidence="2" id="KW-0677">Repeat</keyword>
<dbReference type="InterPro" id="IPR001565">
    <property type="entry name" value="Synaptotagmin"/>
</dbReference>
<feature type="compositionally biased region" description="Acidic residues" evidence="4">
    <location>
        <begin position="103"/>
        <end position="113"/>
    </location>
</feature>
<dbReference type="FunFam" id="2.60.40.150:FF:000023">
    <property type="entry name" value="Double C2-like domain-containing protein"/>
    <property type="match status" value="1"/>
</dbReference>
<comment type="caution">
    <text evidence="6">The sequence shown here is derived from an EMBL/GenBank/DDBJ whole genome shotgun (WGS) entry which is preliminary data.</text>
</comment>
<keyword evidence="3" id="KW-0106">Calcium</keyword>
<dbReference type="CDD" id="cd04035">
    <property type="entry name" value="C2A_Rabphilin_Doc2"/>
    <property type="match status" value="1"/>
</dbReference>
<keyword evidence="1" id="KW-0479">Metal-binding</keyword>
<feature type="domain" description="C2" evidence="5">
    <location>
        <begin position="116"/>
        <end position="240"/>
    </location>
</feature>
<evidence type="ECO:0000259" key="5">
    <source>
        <dbReference type="PROSITE" id="PS50004"/>
    </source>
</evidence>
<dbReference type="PIRSF" id="PIRSF036931">
    <property type="entry name" value="Doc2"/>
    <property type="match status" value="1"/>
</dbReference>
<dbReference type="SMART" id="SM00239">
    <property type="entry name" value="C2"/>
    <property type="match status" value="2"/>
</dbReference>
<dbReference type="InterPro" id="IPR014638">
    <property type="entry name" value="Doc2"/>
</dbReference>
<reference evidence="6" key="1">
    <citation type="submission" date="2023-07" db="EMBL/GenBank/DDBJ databases">
        <title>Chromosome-level Genome Assembly of Striped Snakehead (Channa striata).</title>
        <authorList>
            <person name="Liu H."/>
        </authorList>
    </citation>
    <scope>NUCLEOTIDE SEQUENCE</scope>
    <source>
        <strain evidence="6">Gz</strain>
        <tissue evidence="6">Muscle</tissue>
    </source>
</reference>
<evidence type="ECO:0000256" key="4">
    <source>
        <dbReference type="SAM" id="MobiDB-lite"/>
    </source>
</evidence>
<evidence type="ECO:0000256" key="2">
    <source>
        <dbReference type="ARBA" id="ARBA00022737"/>
    </source>
</evidence>
<dbReference type="SUPFAM" id="SSF49562">
    <property type="entry name" value="C2 domain (Calcium/lipid-binding domain, CaLB)"/>
    <property type="match status" value="2"/>
</dbReference>
<dbReference type="AlphaFoldDB" id="A0AA88M1A3"/>
<dbReference type="Gene3D" id="2.60.40.150">
    <property type="entry name" value="C2 domain"/>
    <property type="match status" value="2"/>
</dbReference>
<dbReference type="PRINTS" id="PR00360">
    <property type="entry name" value="C2DOMAIN"/>
</dbReference>
<organism evidence="6 7">
    <name type="scientific">Channa striata</name>
    <name type="common">Snakehead murrel</name>
    <name type="synonym">Ophicephalus striatus</name>
    <dbReference type="NCBI Taxonomy" id="64152"/>
    <lineage>
        <taxon>Eukaryota</taxon>
        <taxon>Metazoa</taxon>
        <taxon>Chordata</taxon>
        <taxon>Craniata</taxon>
        <taxon>Vertebrata</taxon>
        <taxon>Euteleostomi</taxon>
        <taxon>Actinopterygii</taxon>
        <taxon>Neopterygii</taxon>
        <taxon>Teleostei</taxon>
        <taxon>Neoteleostei</taxon>
        <taxon>Acanthomorphata</taxon>
        <taxon>Anabantaria</taxon>
        <taxon>Anabantiformes</taxon>
        <taxon>Channoidei</taxon>
        <taxon>Channidae</taxon>
        <taxon>Channa</taxon>
    </lineage>
</organism>
<gene>
    <name evidence="6" type="ORF">Q5P01_019448</name>
</gene>
<feature type="compositionally biased region" description="Basic and acidic residues" evidence="4">
    <location>
        <begin position="75"/>
        <end position="85"/>
    </location>
</feature>
<dbReference type="PROSITE" id="PS50004">
    <property type="entry name" value="C2"/>
    <property type="match status" value="2"/>
</dbReference>
<dbReference type="GO" id="GO:0006887">
    <property type="term" value="P:exocytosis"/>
    <property type="evidence" value="ECO:0007669"/>
    <property type="project" value="TreeGrafter"/>
</dbReference>
<dbReference type="GO" id="GO:0098793">
    <property type="term" value="C:presynapse"/>
    <property type="evidence" value="ECO:0007669"/>
    <property type="project" value="GOC"/>
</dbReference>
<dbReference type="InterPro" id="IPR043566">
    <property type="entry name" value="Rabphilin/DOC2/Noc2"/>
</dbReference>
<accession>A0AA88M1A3</accession>
<dbReference type="EMBL" id="JAUPFM010000015">
    <property type="protein sequence ID" value="KAK2828414.1"/>
    <property type="molecule type" value="Genomic_DNA"/>
</dbReference>
<sequence>MTQRKGEKPTISIQEHMAIDVCPGPIQPIKQISDYFPRYPRGLPPSVPHQVGHTGPLRSALSTSSASTSATVVAESDRPNEDNPDRACAGASASLQTAKKDEDPDVEGYDSDDSTTLGTLEFSLLYDQENNALHCTINKAKGLKPMDHNGLSDPYVKLHLLPGASKANKLRTKTLHNTLNPVWSETLTYYGITDEDMVRKTLRISVCDEDKFRHNEFIGETRIPLKKLKPNQIKNFNNCLEKQLPVSISVITPSEKSYKHRGLYKSLEERGRIMISLKYNTQKSCLVVGIIRCAHLAAMDANGFSDPYVKTYLKPDENKKSKHKTAVKKKTLNPEFNEEFCYDIKYADLTKKTLEVTVWDYDIGKSNDFIGGVSLGINANGERLKHWFDCLKNKDKKIERWHTLTNELPGSLND</sequence>
<dbReference type="CDD" id="cd08384">
    <property type="entry name" value="C2B_Rabphilin_Doc2"/>
    <property type="match status" value="1"/>
</dbReference>
<dbReference type="FunFam" id="2.60.40.150:FF:000032">
    <property type="entry name" value="Double c2-like domain-containing"/>
    <property type="match status" value="1"/>
</dbReference>
<dbReference type="PRINTS" id="PR00399">
    <property type="entry name" value="SYNAPTOTAGMN"/>
</dbReference>
<dbReference type="Proteomes" id="UP001187415">
    <property type="component" value="Unassembled WGS sequence"/>
</dbReference>
<dbReference type="GO" id="GO:0017158">
    <property type="term" value="P:regulation of calcium ion-dependent exocytosis"/>
    <property type="evidence" value="ECO:0007669"/>
    <property type="project" value="TreeGrafter"/>
</dbReference>
<dbReference type="PANTHER" id="PTHR45729:SF9">
    <property type="entry name" value="DOUBLE C2-LIKE DOMAIN-CONTAINING PROTEIN BETA"/>
    <property type="match status" value="1"/>
</dbReference>
<dbReference type="PANTHER" id="PTHR45729">
    <property type="entry name" value="RABPHILIN, ISOFORM A"/>
    <property type="match status" value="1"/>
</dbReference>
<dbReference type="Pfam" id="PF00168">
    <property type="entry name" value="C2"/>
    <property type="match status" value="2"/>
</dbReference>
<protein>
    <recommendedName>
        <fullName evidence="5">C2 domain-containing protein</fullName>
    </recommendedName>
</protein>